<keyword evidence="1" id="KW-0732">Signal</keyword>
<dbReference type="InterPro" id="IPR000866">
    <property type="entry name" value="AhpC/TSA"/>
</dbReference>
<dbReference type="PANTHER" id="PTHR43640">
    <property type="entry name" value="OS07G0260300 PROTEIN"/>
    <property type="match status" value="1"/>
</dbReference>
<accession>A0A4R6QG75</accession>
<dbReference type="Gene3D" id="3.40.30.10">
    <property type="entry name" value="Glutaredoxin"/>
    <property type="match status" value="1"/>
</dbReference>
<evidence type="ECO:0000256" key="1">
    <source>
        <dbReference type="SAM" id="SignalP"/>
    </source>
</evidence>
<dbReference type="PROSITE" id="PS51352">
    <property type="entry name" value="THIOREDOXIN_2"/>
    <property type="match status" value="1"/>
</dbReference>
<comment type="caution">
    <text evidence="3">The sequence shown here is derived from an EMBL/GenBank/DDBJ whole genome shotgun (WGS) entry which is preliminary data.</text>
</comment>
<dbReference type="EMBL" id="SNXS01000012">
    <property type="protein sequence ID" value="TDP61526.1"/>
    <property type="molecule type" value="Genomic_DNA"/>
</dbReference>
<protein>
    <submittedName>
        <fullName evidence="3">AhpC/TSA family protein</fullName>
    </submittedName>
</protein>
<dbReference type="PANTHER" id="PTHR43640:SF1">
    <property type="entry name" value="THIOREDOXIN-DEPENDENT PEROXIREDOXIN"/>
    <property type="match status" value="1"/>
</dbReference>
<evidence type="ECO:0000313" key="4">
    <source>
        <dbReference type="Proteomes" id="UP000295361"/>
    </source>
</evidence>
<keyword evidence="4" id="KW-1185">Reference proteome</keyword>
<dbReference type="Proteomes" id="UP000295361">
    <property type="component" value="Unassembled WGS sequence"/>
</dbReference>
<dbReference type="AlphaFoldDB" id="A0A4R6QG75"/>
<dbReference type="InParanoid" id="A0A4R6QG75"/>
<proteinExistence type="predicted"/>
<name>A0A4R6QG75_9BURK</name>
<dbReference type="GO" id="GO:0016209">
    <property type="term" value="F:antioxidant activity"/>
    <property type="evidence" value="ECO:0007669"/>
    <property type="project" value="InterPro"/>
</dbReference>
<feature type="domain" description="Thioredoxin" evidence="2">
    <location>
        <begin position="25"/>
        <end position="180"/>
    </location>
</feature>
<feature type="signal peptide" evidence="1">
    <location>
        <begin position="1"/>
        <end position="23"/>
    </location>
</feature>
<evidence type="ECO:0000313" key="3">
    <source>
        <dbReference type="EMBL" id="TDP61526.1"/>
    </source>
</evidence>
<dbReference type="InterPro" id="IPR047262">
    <property type="entry name" value="PRX-like1"/>
</dbReference>
<dbReference type="Pfam" id="PF00578">
    <property type="entry name" value="AhpC-TSA"/>
    <property type="match status" value="1"/>
</dbReference>
<feature type="chain" id="PRO_5020854458" evidence="1">
    <location>
        <begin position="24"/>
        <end position="204"/>
    </location>
</feature>
<dbReference type="InterPro" id="IPR036249">
    <property type="entry name" value="Thioredoxin-like_sf"/>
</dbReference>
<sequence>MLMPSKCQVLLLALSVGATAAFAAASVDQPAPAFTATTADGRSVDLDSLRGKTVVLEWTNHDCPYVKKHYDSGNIPAQQKDAAAKGVVWLQVISSAPGQQGHVDGATAARLNTSRSAAPSGVLLDPTGAIGKAYGAQTTPHMYVITPTGQLAYKGGIDSIATARHEDIAKAEPYVKLALADVAAGRKVAQASTRPYGCSIKYAS</sequence>
<dbReference type="SUPFAM" id="SSF52833">
    <property type="entry name" value="Thioredoxin-like"/>
    <property type="match status" value="1"/>
</dbReference>
<evidence type="ECO:0000259" key="2">
    <source>
        <dbReference type="PROSITE" id="PS51352"/>
    </source>
</evidence>
<dbReference type="GO" id="GO:0016491">
    <property type="term" value="F:oxidoreductase activity"/>
    <property type="evidence" value="ECO:0007669"/>
    <property type="project" value="InterPro"/>
</dbReference>
<reference evidence="3 4" key="1">
    <citation type="submission" date="2019-03" db="EMBL/GenBank/DDBJ databases">
        <title>Genomic Encyclopedia of Type Strains, Phase IV (KMG-IV): sequencing the most valuable type-strain genomes for metagenomic binning, comparative biology and taxonomic classification.</title>
        <authorList>
            <person name="Goeker M."/>
        </authorList>
    </citation>
    <scope>NUCLEOTIDE SEQUENCE [LARGE SCALE GENOMIC DNA]</scope>
    <source>
        <strain evidence="3 4">DSM 16998</strain>
    </source>
</reference>
<dbReference type="InterPro" id="IPR013766">
    <property type="entry name" value="Thioredoxin_domain"/>
</dbReference>
<gene>
    <name evidence="3" type="ORF">DES47_11275</name>
</gene>
<dbReference type="OrthoDB" id="9781543at2"/>
<organism evidence="3 4">
    <name type="scientific">Roseateles toxinivorans</name>
    <dbReference type="NCBI Taxonomy" id="270368"/>
    <lineage>
        <taxon>Bacteria</taxon>
        <taxon>Pseudomonadati</taxon>
        <taxon>Pseudomonadota</taxon>
        <taxon>Betaproteobacteria</taxon>
        <taxon>Burkholderiales</taxon>
        <taxon>Sphaerotilaceae</taxon>
        <taxon>Roseateles</taxon>
    </lineage>
</organism>